<dbReference type="PATRIC" id="fig|1030009.3.peg.333"/>
<evidence type="ECO:0000259" key="2">
    <source>
        <dbReference type="Pfam" id="PF07510"/>
    </source>
</evidence>
<dbReference type="InterPro" id="IPR011089">
    <property type="entry name" value="GmrSD_C"/>
</dbReference>
<dbReference type="RefSeq" id="WP_012582026.1">
    <property type="nucleotide sequence ID" value="NC_017537.1"/>
</dbReference>
<evidence type="ECO:0000313" key="3">
    <source>
        <dbReference type="EMBL" id="AEH91347.1"/>
    </source>
</evidence>
<proteinExistence type="predicted"/>
<protein>
    <recommendedName>
        <fullName evidence="5">DUF262 domain-containing protein</fullName>
    </recommendedName>
</protein>
<evidence type="ECO:0000259" key="1">
    <source>
        <dbReference type="Pfam" id="PF03235"/>
    </source>
</evidence>
<feature type="domain" description="GmrSD restriction endonucleases N-terminal" evidence="1">
    <location>
        <begin position="18"/>
        <end position="239"/>
    </location>
</feature>
<evidence type="ECO:0000313" key="4">
    <source>
        <dbReference type="Proteomes" id="UP000000486"/>
    </source>
</evidence>
<dbReference type="Pfam" id="PF03235">
    <property type="entry name" value="GmrSD_N"/>
    <property type="match status" value="1"/>
</dbReference>
<sequence length="553" mass="65492">MSIINSNFRSLGSYIMENVYKIPDYQREYSWEETELEDLWMDLSQIINGETESHFFGQIVIHIDKKVDEKLIIDGQQRTSTTVILLAAMRDLFIKIHDYGWEDARFDAEDITTKFIGRYTQTRDERKLILGENDKEYFSNRIQFMTPETKKKQKLTNSQKRIDFAYDYFYKKLEKSMDSAETLENKYTVLKEFFSTFTEKCSVMFVETDDINEAFIIFETLNARGRDLETADLLKNHLFRVANKKIDVVKEEWKQMLEFLGKIDTTKYIRHFWNSQNSFIREKDLYKVIRKKITTPLEANNFMKDLLKLSEVYSGMVNPAEDNFFDANIQKVLADINILGAKSFYPIILAMVKKGYDFKEIYEVLSCIEVLVVRNFVVSGLVANKYEIEFSKIAFRIYQEDIEDFTEIMSLLRKNIVADNDFLHNFSSFEIKNKPSIRYILKKINDSYSKELTVLDDNNKVHIEHIMPVKATDWDIIKEDHGEYLWKLGNLTLLGGEYNKKSTNKIFNEKKEVYEYSQVQLTKELLDYEEWTVETIQERQKILAEVAVNIWKV</sequence>
<dbReference type="HOGENOM" id="CLU_011736_6_1_9"/>
<feature type="domain" description="GmrSD restriction endonucleases C-terminal" evidence="2">
    <location>
        <begin position="418"/>
        <end position="546"/>
    </location>
</feature>
<name>A0A0E0USE5_LISMM</name>
<dbReference type="Proteomes" id="UP000000486">
    <property type="component" value="Chromosome"/>
</dbReference>
<dbReference type="EMBL" id="CP002816">
    <property type="protein sequence ID" value="AEH91347.1"/>
    <property type="molecule type" value="Genomic_DNA"/>
</dbReference>
<dbReference type="PANTHER" id="PTHR35149">
    <property type="entry name" value="SLL5132 PROTEIN"/>
    <property type="match status" value="1"/>
</dbReference>
<evidence type="ECO:0008006" key="5">
    <source>
        <dbReference type="Google" id="ProtNLM"/>
    </source>
</evidence>
<organism evidence="3 4">
    <name type="scientific">Listeria monocytogenes serotype 4a (strain M7)</name>
    <dbReference type="NCBI Taxonomy" id="1030009"/>
    <lineage>
        <taxon>Bacteria</taxon>
        <taxon>Bacillati</taxon>
        <taxon>Bacillota</taxon>
        <taxon>Bacilli</taxon>
        <taxon>Bacillales</taxon>
        <taxon>Listeriaceae</taxon>
        <taxon>Listeria</taxon>
    </lineage>
</organism>
<gene>
    <name evidence="3" type="ordered locus">LMM7_0341</name>
</gene>
<dbReference type="KEGG" id="lmq:LMM7_0341"/>
<dbReference type="InterPro" id="IPR004919">
    <property type="entry name" value="GmrSD_N"/>
</dbReference>
<dbReference type="Pfam" id="PF07510">
    <property type="entry name" value="GmrSD_C"/>
    <property type="match status" value="1"/>
</dbReference>
<dbReference type="AlphaFoldDB" id="A0A0E0USE5"/>
<dbReference type="PANTHER" id="PTHR35149:SF2">
    <property type="entry name" value="DUF262 DOMAIN-CONTAINING PROTEIN"/>
    <property type="match status" value="1"/>
</dbReference>
<reference evidence="3 4" key="1">
    <citation type="journal article" date="2011" name="J. Bacteriol.">
        <title>Genome sequence of the nonpathogenic Listeria monocytogenes serovar 4a strain M7.</title>
        <authorList>
            <person name="Chen J."/>
            <person name="Xia Y."/>
            <person name="Cheng C."/>
            <person name="Fang C."/>
            <person name="Shan Y."/>
            <person name="Jin G."/>
            <person name="Fang W."/>
        </authorList>
    </citation>
    <scope>NUCLEOTIDE SEQUENCE [LARGE SCALE GENOMIC DNA]</scope>
    <source>
        <strain evidence="3 4">M7</strain>
    </source>
</reference>
<accession>A0A0E0USE5</accession>